<dbReference type="CDD" id="cd03572">
    <property type="entry name" value="ENTH_like_Tepsin"/>
    <property type="match status" value="1"/>
</dbReference>
<feature type="region of interest" description="Disordered" evidence="5">
    <location>
        <begin position="279"/>
        <end position="331"/>
    </location>
</feature>
<dbReference type="AlphaFoldDB" id="A0A7S2KLN6"/>
<evidence type="ECO:0000256" key="4">
    <source>
        <dbReference type="ARBA" id="ARBA00023329"/>
    </source>
</evidence>
<reference evidence="6" key="1">
    <citation type="submission" date="2021-01" db="EMBL/GenBank/DDBJ databases">
        <authorList>
            <person name="Corre E."/>
            <person name="Pelletier E."/>
            <person name="Niang G."/>
            <person name="Scheremetjew M."/>
            <person name="Finn R."/>
            <person name="Kale V."/>
            <person name="Holt S."/>
            <person name="Cochrane G."/>
            <person name="Meng A."/>
            <person name="Brown T."/>
            <person name="Cohen L."/>
        </authorList>
    </citation>
    <scope>NUCLEOTIDE SEQUENCE</scope>
    <source>
        <strain evidence="6">B650</strain>
    </source>
</reference>
<sequence length="696" mass="74656">MDRRALSRATEGTDAPTPGYLYVDLKRIVSSNPTAAKDTATWLINRLQHKNHNVKYKSLNLITKLAAVPYFQRSITVDTEAIGVIKGHMNYSGPPDPLRGDEIYTRVRNICKECLDALYREPEPVNNHNTSSNMNSYSSDNTYGGISSESYRQGGAYNGHSHGHPSNSGSRMQGFGSHPDPRTQGGNGNPELSVQTVKKFASSLGEAVVGMIKDPLAKNVGAPNNNQSHIGNYRPNSYSNSSASASSYGNSGAGSSWNNPPGRTELAAATGGQWTMASNRGANAVRPPPSMGSWGQPASNVTSAPAALNTNGSHLQQSQQPQVSTQSSMQSDGSYERSIIADLCPASGLYAVPDDGKLANFRGIVSGLNVDFICPPLLDLLESELWQVKGKALHVINVLTSLDGELGQSYQDFFYECKAEIEPLAHHNKHAVRDPATKVLKKLGVVPASTTQKPQKPAAVEVEENLLELDSPDKIQRPAAANVSSLGSNDLFGGLTEKQSCEAAATEPQQKQQKQEESLLDSSSTTDIFSEMTLSDAPGKATQPEAVPASGFSFMNSSAPPAQATSEAPKANPLAPAPVTAPAKAEDCKSFDPLLSLAAPGSVPSAAPAMAMNPTAAYQVNPQMQIQMQMQMQMNPQMMNIQQQQQQQQAMYHMQPGRPVMMHGQGVGNYFNLDVPKPKKEDKSFDFVKDVVKSAK</sequence>
<dbReference type="GO" id="GO:0031410">
    <property type="term" value="C:cytoplasmic vesicle"/>
    <property type="evidence" value="ECO:0007669"/>
    <property type="project" value="UniProtKB-SubCell"/>
</dbReference>
<protein>
    <recommendedName>
        <fullName evidence="7">ENTH domain-containing protein</fullName>
    </recommendedName>
</protein>
<keyword evidence="4" id="KW-0968">Cytoplasmic vesicle</keyword>
<dbReference type="InterPro" id="IPR008942">
    <property type="entry name" value="ENTH_VHS"/>
</dbReference>
<feature type="compositionally biased region" description="Low complexity" evidence="5">
    <location>
        <begin position="158"/>
        <end position="170"/>
    </location>
</feature>
<organism evidence="6">
    <name type="scientific">Leptocylindrus danicus</name>
    <dbReference type="NCBI Taxonomy" id="163516"/>
    <lineage>
        <taxon>Eukaryota</taxon>
        <taxon>Sar</taxon>
        <taxon>Stramenopiles</taxon>
        <taxon>Ochrophyta</taxon>
        <taxon>Bacillariophyta</taxon>
        <taxon>Coscinodiscophyceae</taxon>
        <taxon>Chaetocerotophycidae</taxon>
        <taxon>Leptocylindrales</taxon>
        <taxon>Leptocylindraceae</taxon>
        <taxon>Leptocylindrus</taxon>
    </lineage>
</organism>
<proteinExistence type="predicted"/>
<feature type="region of interest" description="Disordered" evidence="5">
    <location>
        <begin position="122"/>
        <end position="192"/>
    </location>
</feature>
<dbReference type="InterPro" id="IPR016024">
    <property type="entry name" value="ARM-type_fold"/>
</dbReference>
<feature type="compositionally biased region" description="Polar residues" evidence="5">
    <location>
        <begin position="126"/>
        <end position="151"/>
    </location>
</feature>
<dbReference type="GO" id="GO:0032588">
    <property type="term" value="C:trans-Golgi network membrane"/>
    <property type="evidence" value="ECO:0007669"/>
    <property type="project" value="TreeGrafter"/>
</dbReference>
<evidence type="ECO:0000256" key="1">
    <source>
        <dbReference type="ARBA" id="ARBA00004541"/>
    </source>
</evidence>
<feature type="region of interest" description="Disordered" evidence="5">
    <location>
        <begin position="217"/>
        <end position="266"/>
    </location>
</feature>
<name>A0A7S2KLN6_9STRA</name>
<evidence type="ECO:0008006" key="7">
    <source>
        <dbReference type="Google" id="ProtNLM"/>
    </source>
</evidence>
<evidence type="ECO:0000256" key="5">
    <source>
        <dbReference type="SAM" id="MobiDB-lite"/>
    </source>
</evidence>
<dbReference type="SUPFAM" id="SSF48371">
    <property type="entry name" value="ARM repeat"/>
    <property type="match status" value="1"/>
</dbReference>
<comment type="subcellular location">
    <subcellularLocation>
        <location evidence="1">Cytoplasmic vesicle</location>
    </subcellularLocation>
    <subcellularLocation>
        <location evidence="2">Golgi apparatus</location>
    </subcellularLocation>
</comment>
<evidence type="ECO:0000256" key="2">
    <source>
        <dbReference type="ARBA" id="ARBA00004555"/>
    </source>
</evidence>
<dbReference type="InterPro" id="IPR039273">
    <property type="entry name" value="TEPSIN"/>
</dbReference>
<dbReference type="Gene3D" id="1.25.40.90">
    <property type="match status" value="1"/>
</dbReference>
<dbReference type="EMBL" id="HBGY01015705">
    <property type="protein sequence ID" value="CAD9580667.1"/>
    <property type="molecule type" value="Transcribed_RNA"/>
</dbReference>
<dbReference type="InterPro" id="IPR035802">
    <property type="entry name" value="ENTH/VHS_tepsin"/>
</dbReference>
<evidence type="ECO:0000256" key="3">
    <source>
        <dbReference type="ARBA" id="ARBA00023034"/>
    </source>
</evidence>
<dbReference type="PANTHER" id="PTHR21514">
    <property type="entry name" value="AP-4 COMPLEX ACCESSORY SUBUNIT TEPSIN"/>
    <property type="match status" value="1"/>
</dbReference>
<gene>
    <name evidence="6" type="ORF">LDAN0321_LOCUS10183</name>
</gene>
<evidence type="ECO:0000313" key="6">
    <source>
        <dbReference type="EMBL" id="CAD9580667.1"/>
    </source>
</evidence>
<feature type="compositionally biased region" description="Low complexity" evidence="5">
    <location>
        <begin position="313"/>
        <end position="331"/>
    </location>
</feature>
<keyword evidence="3" id="KW-0333">Golgi apparatus</keyword>
<feature type="region of interest" description="Disordered" evidence="5">
    <location>
        <begin position="501"/>
        <end position="579"/>
    </location>
</feature>
<dbReference type="PANTHER" id="PTHR21514:SF0">
    <property type="entry name" value="AP-4 COMPLEX ACCESSORY SUBUNIT TEPSIN"/>
    <property type="match status" value="1"/>
</dbReference>
<feature type="compositionally biased region" description="Low complexity" evidence="5">
    <location>
        <begin position="231"/>
        <end position="262"/>
    </location>
</feature>
<feature type="compositionally biased region" description="Polar residues" evidence="5">
    <location>
        <begin position="553"/>
        <end position="566"/>
    </location>
</feature>
<accession>A0A7S2KLN6</accession>
<feature type="compositionally biased region" description="Polar residues" evidence="5">
    <location>
        <begin position="296"/>
        <end position="312"/>
    </location>
</feature>